<accession>A0A4U8USB2</accession>
<dbReference type="AlphaFoldDB" id="A0A4U8USB2"/>
<evidence type="ECO:0000313" key="6">
    <source>
        <dbReference type="Proteomes" id="UP000298663"/>
    </source>
</evidence>
<proteinExistence type="predicted"/>
<keyword evidence="2" id="KW-0819">tRNA processing</keyword>
<dbReference type="InterPro" id="IPR048741">
    <property type="entry name" value="Pus10-like_C"/>
</dbReference>
<comment type="caution">
    <text evidence="5">The sequence shown here is derived from an EMBL/GenBank/DDBJ whole genome shotgun (WGS) entry which is preliminary data.</text>
</comment>
<organism evidence="5 6">
    <name type="scientific">Steinernema carpocapsae</name>
    <name type="common">Entomopathogenic nematode</name>
    <dbReference type="NCBI Taxonomy" id="34508"/>
    <lineage>
        <taxon>Eukaryota</taxon>
        <taxon>Metazoa</taxon>
        <taxon>Ecdysozoa</taxon>
        <taxon>Nematoda</taxon>
        <taxon>Chromadorea</taxon>
        <taxon>Rhabditida</taxon>
        <taxon>Tylenchina</taxon>
        <taxon>Panagrolaimomorpha</taxon>
        <taxon>Strongyloidoidea</taxon>
        <taxon>Steinernematidae</taxon>
        <taxon>Steinernema</taxon>
    </lineage>
</organism>
<dbReference type="Pfam" id="PF21238">
    <property type="entry name" value="Pus10_C"/>
    <property type="match status" value="1"/>
</dbReference>
<dbReference type="EMBL" id="CM016762">
    <property type="protein sequence ID" value="TMS35455.1"/>
    <property type="molecule type" value="Genomic_DNA"/>
</dbReference>
<name>A0A4U8USB2_STECR</name>
<dbReference type="OrthoDB" id="5847502at2759"/>
<evidence type="ECO:0000259" key="4">
    <source>
        <dbReference type="Pfam" id="PF21238"/>
    </source>
</evidence>
<dbReference type="GO" id="GO:0031119">
    <property type="term" value="P:tRNA pseudouridine synthesis"/>
    <property type="evidence" value="ECO:0007669"/>
    <property type="project" value="TreeGrafter"/>
</dbReference>
<dbReference type="EC" id="5.4.99.25" evidence="1"/>
<keyword evidence="6" id="KW-1185">Reference proteome</keyword>
<evidence type="ECO:0000256" key="3">
    <source>
        <dbReference type="ARBA" id="ARBA00023235"/>
    </source>
</evidence>
<protein>
    <recommendedName>
        <fullName evidence="1">tRNA pseudouridine(55) synthase</fullName>
        <ecNumber evidence="1">5.4.99.25</ecNumber>
    </recommendedName>
</protein>
<dbReference type="Gene3D" id="3.30.70.2510">
    <property type="match status" value="1"/>
</dbReference>
<dbReference type="EMBL" id="AZBU02000001">
    <property type="protein sequence ID" value="TMS35455.1"/>
    <property type="molecule type" value="Genomic_DNA"/>
</dbReference>
<dbReference type="FunFam" id="3.30.70.2510:FF:000001">
    <property type="entry name" value="tRNA pseudouridine synthase Pus10"/>
    <property type="match status" value="1"/>
</dbReference>
<dbReference type="GO" id="GO:0160148">
    <property type="term" value="F:tRNA pseudouridine(55) synthase activity"/>
    <property type="evidence" value="ECO:0007669"/>
    <property type="project" value="UniProtKB-EC"/>
</dbReference>
<evidence type="ECO:0000256" key="1">
    <source>
        <dbReference type="ARBA" id="ARBA00012787"/>
    </source>
</evidence>
<gene>
    <name evidence="5" type="ORF">L596_002855</name>
</gene>
<dbReference type="PANTHER" id="PTHR21568">
    <property type="entry name" value="TRNA PSEUDOURIDINE SYNTHASE PUS10"/>
    <property type="match status" value="1"/>
</dbReference>
<dbReference type="Proteomes" id="UP000298663">
    <property type="component" value="Chromosome X"/>
</dbReference>
<sequence length="370" mass="41539">MASDLTPLNARLCSNCITQIAGAGAVEPSENPWGCFLCFGITDAAFIDSVVERVSETFQKNPYDASIPSFALAFDFPTSQVLHEHVFEKLFAPLCKGPLATVPFKIRCVELYMKKINEKIGLRPASASSLKLTISFIHEEFKPSDAEFLRKQLPHWCPKSAEDSWYTKVRLVNMMSKITKNVCEAYGIQSPTRSCEGSIVFEKEPLYIAGRYCKFSRNLPQSPWTDEENTVFSLNTSVSEIVASVLVKYSKADNFRFFSSGREDIDVRMLGTGRPFCVQLLNPHDGYLYRNKEALIKARNEINKNEHVKVSELYAVTAADADQLNTVEHDPDDENGIGIYLVGFGFIYAFVSLQKSANPIPLYATVLYRL</sequence>
<evidence type="ECO:0000313" key="5">
    <source>
        <dbReference type="EMBL" id="TMS35455.1"/>
    </source>
</evidence>
<reference evidence="5 6" key="2">
    <citation type="journal article" date="2019" name="G3 (Bethesda)">
        <title>Hybrid Assembly of the Genome of the Entomopathogenic Nematode Steinernema carpocapsae Identifies the X-Chromosome.</title>
        <authorList>
            <person name="Serra L."/>
            <person name="Macchietto M."/>
            <person name="Macias-Munoz A."/>
            <person name="McGill C.J."/>
            <person name="Rodriguez I.M."/>
            <person name="Rodriguez B."/>
            <person name="Murad R."/>
            <person name="Mortazavi A."/>
        </authorList>
    </citation>
    <scope>NUCLEOTIDE SEQUENCE [LARGE SCALE GENOMIC DNA]</scope>
    <source>
        <strain evidence="5 6">ALL</strain>
    </source>
</reference>
<dbReference type="PANTHER" id="PTHR21568:SF0">
    <property type="entry name" value="TRNA PSEUDOURIDINE SYNTHASE PUS10"/>
    <property type="match status" value="1"/>
</dbReference>
<dbReference type="InterPro" id="IPR039894">
    <property type="entry name" value="Pus10-like"/>
</dbReference>
<reference evidence="5 6" key="1">
    <citation type="journal article" date="2015" name="Genome Biol.">
        <title>Comparative genomics of Steinernema reveals deeply conserved gene regulatory networks.</title>
        <authorList>
            <person name="Dillman A.R."/>
            <person name="Macchietto M."/>
            <person name="Porter C.F."/>
            <person name="Rogers A."/>
            <person name="Williams B."/>
            <person name="Antoshechkin I."/>
            <person name="Lee M.M."/>
            <person name="Goodwin Z."/>
            <person name="Lu X."/>
            <person name="Lewis E.E."/>
            <person name="Goodrich-Blair H."/>
            <person name="Stock S.P."/>
            <person name="Adams B.J."/>
            <person name="Sternberg P.W."/>
            <person name="Mortazavi A."/>
        </authorList>
    </citation>
    <scope>NUCLEOTIDE SEQUENCE [LARGE SCALE GENOMIC DNA]</scope>
    <source>
        <strain evidence="5 6">ALL</strain>
    </source>
</reference>
<evidence type="ECO:0000256" key="2">
    <source>
        <dbReference type="ARBA" id="ARBA00022694"/>
    </source>
</evidence>
<keyword evidence="3" id="KW-0413">Isomerase</keyword>
<feature type="domain" description="Pus10-like C-terminal" evidence="4">
    <location>
        <begin position="207"/>
        <end position="330"/>
    </location>
</feature>